<evidence type="ECO:0000313" key="1">
    <source>
        <dbReference type="EMBL" id="MDC0667069.1"/>
    </source>
</evidence>
<reference evidence="1 2" key="1">
    <citation type="submission" date="2022-11" db="EMBL/GenBank/DDBJ databases">
        <title>Minimal conservation of predation-associated metabolite biosynthetic gene clusters underscores biosynthetic potential of Myxococcota including descriptions for ten novel species: Archangium lansinium sp. nov., Myxococcus landrumus sp. nov., Nannocystis bai.</title>
        <authorList>
            <person name="Ahearne A."/>
            <person name="Stevens C."/>
            <person name="Dowd S."/>
        </authorList>
    </citation>
    <scope>NUCLEOTIDE SEQUENCE [LARGE SCALE GENOMIC DNA]</scope>
    <source>
        <strain evidence="1 2">NCELM</strain>
    </source>
</reference>
<gene>
    <name evidence="1" type="ORF">POL58_04940</name>
</gene>
<accession>A0ABT5AZ07</accession>
<evidence type="ECO:0008006" key="3">
    <source>
        <dbReference type="Google" id="ProtNLM"/>
    </source>
</evidence>
<proteinExistence type="predicted"/>
<comment type="caution">
    <text evidence="1">The sequence shown here is derived from an EMBL/GenBank/DDBJ whole genome shotgun (WGS) entry which is preliminary data.</text>
</comment>
<evidence type="ECO:0000313" key="2">
    <source>
        <dbReference type="Proteomes" id="UP001217838"/>
    </source>
</evidence>
<dbReference type="EMBL" id="JAQNDN010000001">
    <property type="protein sequence ID" value="MDC0667069.1"/>
    <property type="molecule type" value="Genomic_DNA"/>
</dbReference>
<keyword evidence="2" id="KW-1185">Reference proteome</keyword>
<protein>
    <recommendedName>
        <fullName evidence="3">Serine/threonine protein kinase</fullName>
    </recommendedName>
</protein>
<dbReference type="RefSeq" id="WP_271994919.1">
    <property type="nucleotide sequence ID" value="NZ_JAQNDN010000001.1"/>
</dbReference>
<sequence length="43" mass="4737">MASESDDDELLAAWRRGERVAKLAHPNIARVYEVDEFAGSSSS</sequence>
<organism evidence="1 2">
    <name type="scientific">Nannocystis radixulma</name>
    <dbReference type="NCBI Taxonomy" id="2995305"/>
    <lineage>
        <taxon>Bacteria</taxon>
        <taxon>Pseudomonadati</taxon>
        <taxon>Myxococcota</taxon>
        <taxon>Polyangia</taxon>
        <taxon>Nannocystales</taxon>
        <taxon>Nannocystaceae</taxon>
        <taxon>Nannocystis</taxon>
    </lineage>
</organism>
<name>A0ABT5AZ07_9BACT</name>
<dbReference type="Proteomes" id="UP001217838">
    <property type="component" value="Unassembled WGS sequence"/>
</dbReference>